<comment type="subcellular location">
    <subcellularLocation>
        <location evidence="1">Cell membrane</location>
        <topology evidence="1">Multi-pass membrane protein</topology>
    </subcellularLocation>
</comment>
<evidence type="ECO:0000256" key="4">
    <source>
        <dbReference type="ARBA" id="ARBA00022679"/>
    </source>
</evidence>
<keyword evidence="5 10" id="KW-0812">Transmembrane</keyword>
<evidence type="ECO:0000256" key="1">
    <source>
        <dbReference type="ARBA" id="ARBA00004651"/>
    </source>
</evidence>
<proteinExistence type="inferred from homology"/>
<feature type="transmembrane region" description="Helical" evidence="10">
    <location>
        <begin position="6"/>
        <end position="23"/>
    </location>
</feature>
<dbReference type="InterPro" id="IPR028362">
    <property type="entry name" value="AlgI"/>
</dbReference>
<evidence type="ECO:0000256" key="2">
    <source>
        <dbReference type="ARBA" id="ARBA00010323"/>
    </source>
</evidence>
<keyword evidence="3 9" id="KW-1003">Cell membrane</keyword>
<dbReference type="AlphaFoldDB" id="A0A1C7I837"/>
<dbReference type="KEGG" id="byl:A4V09_08525"/>
<evidence type="ECO:0000256" key="10">
    <source>
        <dbReference type="SAM" id="Phobius"/>
    </source>
</evidence>
<keyword evidence="7 9" id="KW-0472">Membrane</keyword>
<feature type="transmembrane region" description="Helical" evidence="10">
    <location>
        <begin position="30"/>
        <end position="59"/>
    </location>
</feature>
<keyword evidence="8 9" id="KW-0012">Acyltransferase</keyword>
<dbReference type="OrthoDB" id="9805788at2"/>
<evidence type="ECO:0000256" key="5">
    <source>
        <dbReference type="ARBA" id="ARBA00022692"/>
    </source>
</evidence>
<keyword evidence="12" id="KW-1185">Reference proteome</keyword>
<name>A0A1C7I837_9FIRM</name>
<evidence type="ECO:0000313" key="12">
    <source>
        <dbReference type="Proteomes" id="UP000092574"/>
    </source>
</evidence>
<evidence type="ECO:0000256" key="6">
    <source>
        <dbReference type="ARBA" id="ARBA00022989"/>
    </source>
</evidence>
<feature type="transmembrane region" description="Helical" evidence="10">
    <location>
        <begin position="407"/>
        <end position="424"/>
    </location>
</feature>
<evidence type="ECO:0000256" key="9">
    <source>
        <dbReference type="PIRNR" id="PIRNR016636"/>
    </source>
</evidence>
<dbReference type="GO" id="GO:0005886">
    <property type="term" value="C:plasma membrane"/>
    <property type="evidence" value="ECO:0007669"/>
    <property type="project" value="UniProtKB-SubCell"/>
</dbReference>
<gene>
    <name evidence="11" type="ORF">A4V09_08525</name>
</gene>
<dbReference type="Pfam" id="PF03062">
    <property type="entry name" value="MBOAT"/>
    <property type="match status" value="1"/>
</dbReference>
<feature type="transmembrane region" description="Helical" evidence="10">
    <location>
        <begin position="308"/>
        <end position="332"/>
    </location>
</feature>
<dbReference type="InterPro" id="IPR051085">
    <property type="entry name" value="MB_O-acyltransferase"/>
</dbReference>
<feature type="transmembrane region" description="Helical" evidence="10">
    <location>
        <begin position="180"/>
        <end position="197"/>
    </location>
</feature>
<evidence type="ECO:0000256" key="7">
    <source>
        <dbReference type="ARBA" id="ARBA00023136"/>
    </source>
</evidence>
<feature type="transmembrane region" description="Helical" evidence="10">
    <location>
        <begin position="352"/>
        <end position="370"/>
    </location>
</feature>
<protein>
    <submittedName>
        <fullName evidence="11">Transcriptional regulator</fullName>
    </submittedName>
</protein>
<sequence length="463" mass="52732">MLLNSLFFIFAFLPVVLLIYYLLPAAGRNLFLVAASLVFYAWGDPVYLVLLIFSAVFHYIMGLQIQNAVQDKRHRKMDLIFAAAVDVFLLCFFKYSGPAAGMVNSILHTQIAVRELALPIGLSFYTFKNMSYLFDIYYGRLEAEKKFTDFAAYAVFFPVMTAGPIVRYKDIKEQMKKRRVNALQLGYGAGKFILGLAKKVLLADTLASLYGDISARAGDITVLTAWIGMFAFTMEIYFDFSGYSDMAVGISRMLGFKVKENFNYPYTSKSITEFWRRWHISLGSWFRDYIYIPLGGNRVGMGKHIRNILIVWCLTGMWHGASMNFPVWGIYYGVFLIAEKYLLGSRLEKLPAWMSRIYTMLFVMAGWMLFSHNSLGEAGIYLKRLVGMGASGFADETAWYYLKTNLLIFLLCIPACGPGLYRFVDSRFHNLTVGSAVLYGVLFLLGTACLVYSSYHPFLYLRF</sequence>
<dbReference type="PIRSF" id="PIRSF500217">
    <property type="entry name" value="AlgI"/>
    <property type="match status" value="1"/>
</dbReference>
<evidence type="ECO:0000313" key="11">
    <source>
        <dbReference type="EMBL" id="ANU75806.1"/>
    </source>
</evidence>
<dbReference type="RefSeq" id="WP_065541988.1">
    <property type="nucleotide sequence ID" value="NZ_CP015405.2"/>
</dbReference>
<evidence type="ECO:0000256" key="8">
    <source>
        <dbReference type="ARBA" id="ARBA00023315"/>
    </source>
</evidence>
<organism evidence="11 12">
    <name type="scientific">Blautia pseudococcoides</name>
    <dbReference type="NCBI Taxonomy" id="1796616"/>
    <lineage>
        <taxon>Bacteria</taxon>
        <taxon>Bacillati</taxon>
        <taxon>Bacillota</taxon>
        <taxon>Clostridia</taxon>
        <taxon>Lachnospirales</taxon>
        <taxon>Lachnospiraceae</taxon>
        <taxon>Blautia</taxon>
    </lineage>
</organism>
<dbReference type="Proteomes" id="UP000092574">
    <property type="component" value="Chromosome"/>
</dbReference>
<dbReference type="EMBL" id="CP015405">
    <property type="protein sequence ID" value="ANU75806.1"/>
    <property type="molecule type" value="Genomic_DNA"/>
</dbReference>
<evidence type="ECO:0000256" key="3">
    <source>
        <dbReference type="ARBA" id="ARBA00022475"/>
    </source>
</evidence>
<accession>A0A1C7I837</accession>
<feature type="transmembrane region" description="Helical" evidence="10">
    <location>
        <begin position="150"/>
        <end position="168"/>
    </location>
</feature>
<feature type="transmembrane region" description="Helical" evidence="10">
    <location>
        <begin position="436"/>
        <end position="455"/>
    </location>
</feature>
<keyword evidence="4 9" id="KW-0808">Transferase</keyword>
<dbReference type="InterPro" id="IPR004299">
    <property type="entry name" value="MBOAT_fam"/>
</dbReference>
<dbReference type="PANTHER" id="PTHR13285">
    <property type="entry name" value="ACYLTRANSFERASE"/>
    <property type="match status" value="1"/>
</dbReference>
<dbReference type="GO" id="GO:0016746">
    <property type="term" value="F:acyltransferase activity"/>
    <property type="evidence" value="ECO:0007669"/>
    <property type="project" value="UniProtKB-KW"/>
</dbReference>
<comment type="similarity">
    <text evidence="2 9">Belongs to the membrane-bound acyltransferase family.</text>
</comment>
<dbReference type="PANTHER" id="PTHR13285:SF23">
    <property type="entry name" value="TEICHOIC ACID D-ALANYLTRANSFERASE"/>
    <property type="match status" value="1"/>
</dbReference>
<feature type="transmembrane region" description="Helical" evidence="10">
    <location>
        <begin position="217"/>
        <end position="238"/>
    </location>
</feature>
<feature type="transmembrane region" description="Helical" evidence="10">
    <location>
        <begin position="79"/>
        <end position="95"/>
    </location>
</feature>
<dbReference type="PIRSF" id="PIRSF016636">
    <property type="entry name" value="AlgI_DltB"/>
    <property type="match status" value="1"/>
</dbReference>
<dbReference type="STRING" id="1796616.A4V09_08525"/>
<dbReference type="GO" id="GO:0042121">
    <property type="term" value="P:alginic acid biosynthetic process"/>
    <property type="evidence" value="ECO:0007669"/>
    <property type="project" value="InterPro"/>
</dbReference>
<dbReference type="InterPro" id="IPR024194">
    <property type="entry name" value="Ac/AlaTfrase_AlgI/DltB"/>
</dbReference>
<keyword evidence="6 10" id="KW-1133">Transmembrane helix</keyword>
<reference evidence="11" key="1">
    <citation type="submission" date="2017-04" db="EMBL/GenBank/DDBJ databases">
        <title>Complete Genome Sequences of Twelve Strains of a Stable Defined Moderately Diverse Mouse Microbiota 2 (sDMDMm2).</title>
        <authorList>
            <person name="Uchimura Y."/>
            <person name="Wyss M."/>
            <person name="Brugiroux S."/>
            <person name="Limenitakis J.P."/>
            <person name="Stecher B."/>
            <person name="McCoy K.D."/>
            <person name="Macpherson A.J."/>
        </authorList>
    </citation>
    <scope>NUCLEOTIDE SEQUENCE</scope>
    <source>
        <strain evidence="11">YL58</strain>
    </source>
</reference>